<evidence type="ECO:0000313" key="1">
    <source>
        <dbReference type="EMBL" id="UJO13679.1"/>
    </source>
</evidence>
<evidence type="ECO:0000313" key="2">
    <source>
        <dbReference type="Proteomes" id="UP000756132"/>
    </source>
</evidence>
<gene>
    <name evidence="1" type="ORF">CLAFUR5_03856</name>
</gene>
<reference evidence="1" key="2">
    <citation type="journal article" date="2022" name="Microb. Genom.">
        <title>A chromosome-scale genome assembly of the tomato pathogen Cladosporium fulvum reveals a compartmentalized genome architecture and the presence of a dispensable chromosome.</title>
        <authorList>
            <person name="Zaccaron A.Z."/>
            <person name="Chen L.H."/>
            <person name="Samaras A."/>
            <person name="Stergiopoulos I."/>
        </authorList>
    </citation>
    <scope>NUCLEOTIDE SEQUENCE</scope>
    <source>
        <strain evidence="1">Race5_Kim</strain>
    </source>
</reference>
<dbReference type="GeneID" id="71983734"/>
<dbReference type="EMBL" id="CP090164">
    <property type="protein sequence ID" value="UJO13679.1"/>
    <property type="molecule type" value="Genomic_DNA"/>
</dbReference>
<sequence length="197" mass="22371">MAKKHRPKAKRYPEVKPFRLLDLPPEIWSKIGMMAIEDTPPCTNASIASAKSPPTRHRTFKSSSPDIPTPAIQITCNLSVPLTSQQPPITRVCRVLREELLSQYYRTKVRLSLVYYDAEASTMGKWLRSIGPENRRLVNRVGIALSPWECSVPHGPEGAGALEQMLKRDWKVDVEIELGPSTRTWFPRTRRGNIELL</sequence>
<dbReference type="KEGG" id="ffu:CLAFUR5_03856"/>
<accession>A0A9Q8P591</accession>
<dbReference type="AlphaFoldDB" id="A0A9Q8P591"/>
<proteinExistence type="predicted"/>
<dbReference type="Proteomes" id="UP000756132">
    <property type="component" value="Chromosome 2"/>
</dbReference>
<dbReference type="OrthoDB" id="3646601at2759"/>
<protein>
    <submittedName>
        <fullName evidence="1">Uncharacterized protein</fullName>
    </submittedName>
</protein>
<dbReference type="RefSeq" id="XP_047758045.1">
    <property type="nucleotide sequence ID" value="XM_047903004.1"/>
</dbReference>
<reference evidence="1" key="1">
    <citation type="submission" date="2021-12" db="EMBL/GenBank/DDBJ databases">
        <authorList>
            <person name="Zaccaron A."/>
            <person name="Stergiopoulos I."/>
        </authorList>
    </citation>
    <scope>NUCLEOTIDE SEQUENCE</scope>
    <source>
        <strain evidence="1">Race5_Kim</strain>
    </source>
</reference>
<keyword evidence="2" id="KW-1185">Reference proteome</keyword>
<organism evidence="1 2">
    <name type="scientific">Passalora fulva</name>
    <name type="common">Tomato leaf mold</name>
    <name type="synonym">Cladosporium fulvum</name>
    <dbReference type="NCBI Taxonomy" id="5499"/>
    <lineage>
        <taxon>Eukaryota</taxon>
        <taxon>Fungi</taxon>
        <taxon>Dikarya</taxon>
        <taxon>Ascomycota</taxon>
        <taxon>Pezizomycotina</taxon>
        <taxon>Dothideomycetes</taxon>
        <taxon>Dothideomycetidae</taxon>
        <taxon>Mycosphaerellales</taxon>
        <taxon>Mycosphaerellaceae</taxon>
        <taxon>Fulvia</taxon>
    </lineage>
</organism>
<name>A0A9Q8P591_PASFU</name>